<name>A0A1X0RGW3_RHIZD</name>
<protein>
    <submittedName>
        <fullName evidence="1">Uncharacterized protein</fullName>
    </submittedName>
</protein>
<organism evidence="1">
    <name type="scientific">Rhizopus microsporus var. microsporus</name>
    <dbReference type="NCBI Taxonomy" id="86635"/>
    <lineage>
        <taxon>Eukaryota</taxon>
        <taxon>Fungi</taxon>
        <taxon>Fungi incertae sedis</taxon>
        <taxon>Mucoromycota</taxon>
        <taxon>Mucoromycotina</taxon>
        <taxon>Mucoromycetes</taxon>
        <taxon>Mucorales</taxon>
        <taxon>Mucorineae</taxon>
        <taxon>Rhizopodaceae</taxon>
        <taxon>Rhizopus</taxon>
    </lineage>
</organism>
<gene>
    <name evidence="1" type="ORF">BCV72DRAFT_253879</name>
</gene>
<accession>A0A1X0RGW3</accession>
<sequence length="182" mass="19901">MSAANKHENGDILGSDVKGLALYSEDIILVTQNGSNNCRRFVQFSRGLSISPAVQLSSVERDALESSVNTKASYQQLAEMHQKLINNDSLHTDLIPEVIQTVQRIKGSVFVDKEDVLITSFVEPLIVTFLRNIQKTALSDEGFTVLVAGVKTAANAARNPDFTKFATLMRDLLDFASTKGVV</sequence>
<dbReference type="Proteomes" id="UP000242414">
    <property type="component" value="Unassembled WGS sequence"/>
</dbReference>
<evidence type="ECO:0000313" key="1">
    <source>
        <dbReference type="EMBL" id="ORE11246.1"/>
    </source>
</evidence>
<reference evidence="1" key="1">
    <citation type="journal article" date="2016" name="Proc. Natl. Acad. Sci. U.S.A.">
        <title>Lipid metabolic changes in an early divergent fungus govern the establishment of a mutualistic symbiosis with endobacteria.</title>
        <authorList>
            <person name="Lastovetsky O.A."/>
            <person name="Gaspar M.L."/>
            <person name="Mondo S.J."/>
            <person name="LaButti K.M."/>
            <person name="Sandor L."/>
            <person name="Grigoriev I.V."/>
            <person name="Henry S.A."/>
            <person name="Pawlowska T.E."/>
        </authorList>
    </citation>
    <scope>NUCLEOTIDE SEQUENCE [LARGE SCALE GENOMIC DNA]</scope>
    <source>
        <strain evidence="1">ATCC 52814</strain>
    </source>
</reference>
<dbReference type="OrthoDB" id="2229149at2759"/>
<proteinExistence type="predicted"/>
<dbReference type="AlphaFoldDB" id="A0A1X0RGW3"/>
<dbReference type="VEuPathDB" id="FungiDB:BCV72DRAFT_253879"/>
<dbReference type="EMBL" id="KV921858">
    <property type="protein sequence ID" value="ORE11246.1"/>
    <property type="molecule type" value="Genomic_DNA"/>
</dbReference>